<accession>W7XWN7</accession>
<proteinExistence type="predicted"/>
<evidence type="ECO:0000313" key="1">
    <source>
        <dbReference type="EMBL" id="GAF02770.1"/>
    </source>
</evidence>
<reference evidence="1 2" key="1">
    <citation type="journal article" date="2014" name="Genome Announc.">
        <title>Draft Genome Sequence of Cytophaga fermentans JCM 21142T, a Facultative Anaerobe Isolated from Marine Mud.</title>
        <authorList>
            <person name="Starns D."/>
            <person name="Oshima K."/>
            <person name="Suda W."/>
            <person name="Iino T."/>
            <person name="Yuki M."/>
            <person name="Inoue J."/>
            <person name="Kitamura K."/>
            <person name="Iida T."/>
            <person name="Darby A."/>
            <person name="Hattori M."/>
            <person name="Ohkuma M."/>
        </authorList>
    </citation>
    <scope>NUCLEOTIDE SEQUENCE [LARGE SCALE GENOMIC DNA]</scope>
    <source>
        <strain evidence="1 2">JCM 21142</strain>
    </source>
</reference>
<dbReference type="STRING" id="869213.GCA_000517085_00522"/>
<sequence length="152" mass="16598">MKNILKIFALLFIAACMSSCEPEEYDVPDIDLTSVYSIGETENNDLSTINIYRDKALLTVWNKDGAVTSFETKDYSDSSDDTNYLVTVTAVEEVTVVDGEGNESLATITYGYDLVASKETGVCNVSITTTNEKGEVSTLSISGTLVEKEIYN</sequence>
<dbReference type="AlphaFoldDB" id="W7XWN7"/>
<comment type="caution">
    <text evidence="1">The sequence shown here is derived from an EMBL/GenBank/DDBJ whole genome shotgun (WGS) entry which is preliminary data.</text>
</comment>
<dbReference type="EMBL" id="BAMD01000013">
    <property type="protein sequence ID" value="GAF02770.1"/>
    <property type="molecule type" value="Genomic_DNA"/>
</dbReference>
<evidence type="ECO:0000313" key="2">
    <source>
        <dbReference type="Proteomes" id="UP000019402"/>
    </source>
</evidence>
<organism evidence="1 2">
    <name type="scientific">Saccharicrinis fermentans DSM 9555 = JCM 21142</name>
    <dbReference type="NCBI Taxonomy" id="869213"/>
    <lineage>
        <taxon>Bacteria</taxon>
        <taxon>Pseudomonadati</taxon>
        <taxon>Bacteroidota</taxon>
        <taxon>Bacteroidia</taxon>
        <taxon>Marinilabiliales</taxon>
        <taxon>Marinilabiliaceae</taxon>
        <taxon>Saccharicrinis</taxon>
    </lineage>
</organism>
<dbReference type="Proteomes" id="UP000019402">
    <property type="component" value="Unassembled WGS sequence"/>
</dbReference>
<keyword evidence="2" id="KW-1185">Reference proteome</keyword>
<protein>
    <submittedName>
        <fullName evidence="1">Uncharacterized protein</fullName>
    </submittedName>
</protein>
<gene>
    <name evidence="1" type="ORF">JCM21142_41412</name>
</gene>
<name>W7XWN7_9BACT</name>